<dbReference type="InterPro" id="IPR011991">
    <property type="entry name" value="ArsR-like_HTH"/>
</dbReference>
<dbReference type="InterPro" id="IPR039422">
    <property type="entry name" value="MarR/SlyA-like"/>
</dbReference>
<dbReference type="InterPro" id="IPR036388">
    <property type="entry name" value="WH-like_DNA-bd_sf"/>
</dbReference>
<dbReference type="InterPro" id="IPR000835">
    <property type="entry name" value="HTH_MarR-typ"/>
</dbReference>
<dbReference type="KEGG" id="acek:FLP30_00705"/>
<evidence type="ECO:0000259" key="1">
    <source>
        <dbReference type="PROSITE" id="PS50995"/>
    </source>
</evidence>
<name>A0A5C1YJN7_9PROT</name>
<dbReference type="RefSeq" id="WP_149277897.1">
    <property type="nucleotide sequence ID" value="NZ_CP043506.1"/>
</dbReference>
<reference evidence="2 3" key="1">
    <citation type="submission" date="2019-09" db="EMBL/GenBank/DDBJ databases">
        <title>Genome sequencing of strain KACC 21233.</title>
        <authorList>
            <person name="Heo J."/>
            <person name="Kim S.-J."/>
            <person name="Kim J.-S."/>
            <person name="Hong S.-B."/>
            <person name="Kwon S.-W."/>
        </authorList>
    </citation>
    <scope>NUCLEOTIDE SEQUENCE [LARGE SCALE GENOMIC DNA]</scope>
    <source>
        <strain evidence="2 3">KACC 21233</strain>
    </source>
</reference>
<dbReference type="SMART" id="SM00347">
    <property type="entry name" value="HTH_MARR"/>
    <property type="match status" value="1"/>
</dbReference>
<accession>A0A5C1YJN7</accession>
<dbReference type="InterPro" id="IPR036390">
    <property type="entry name" value="WH_DNA-bd_sf"/>
</dbReference>
<dbReference type="SUPFAM" id="SSF46785">
    <property type="entry name" value="Winged helix' DNA-binding domain"/>
    <property type="match status" value="1"/>
</dbReference>
<evidence type="ECO:0000313" key="3">
    <source>
        <dbReference type="Proteomes" id="UP000324536"/>
    </source>
</evidence>
<dbReference type="PANTHER" id="PTHR33164:SF57">
    <property type="entry name" value="MARR-FAMILY TRANSCRIPTIONAL REGULATOR"/>
    <property type="match status" value="1"/>
</dbReference>
<feature type="domain" description="HTH marR-type" evidence="1">
    <location>
        <begin position="20"/>
        <end position="152"/>
    </location>
</feature>
<dbReference type="GO" id="GO:0003700">
    <property type="term" value="F:DNA-binding transcription factor activity"/>
    <property type="evidence" value="ECO:0007669"/>
    <property type="project" value="InterPro"/>
</dbReference>
<dbReference type="Proteomes" id="UP000324536">
    <property type="component" value="Chromosome"/>
</dbReference>
<dbReference type="AlphaFoldDB" id="A0A5C1YJN7"/>
<proteinExistence type="predicted"/>
<organism evidence="2 3">
    <name type="scientific">Acetobacter vaccinii</name>
    <dbReference type="NCBI Taxonomy" id="2592655"/>
    <lineage>
        <taxon>Bacteria</taxon>
        <taxon>Pseudomonadati</taxon>
        <taxon>Pseudomonadota</taxon>
        <taxon>Alphaproteobacteria</taxon>
        <taxon>Acetobacterales</taxon>
        <taxon>Acetobacteraceae</taxon>
        <taxon>Acetobacter</taxon>
    </lineage>
</organism>
<dbReference type="PROSITE" id="PS50995">
    <property type="entry name" value="HTH_MARR_2"/>
    <property type="match status" value="1"/>
</dbReference>
<protein>
    <submittedName>
        <fullName evidence="2">MarR family transcriptional regulator</fullName>
    </submittedName>
</protein>
<dbReference type="OrthoDB" id="5974674at2"/>
<dbReference type="Gene3D" id="1.10.10.10">
    <property type="entry name" value="Winged helix-like DNA-binding domain superfamily/Winged helix DNA-binding domain"/>
    <property type="match status" value="1"/>
</dbReference>
<sequence>MIAGNQDQKNQKDARLRSLHGALLDVMGMLNGVLREEMVIREAGIRLDRTLFPLLALVDRCGPVGVVELAERVGRDYTTVSRQLAKLESLALVVRRCSTADRRSRQAVITSAGHDIVARIDAACEQVLGNALQMWTEQEKDSLVQSLHNLANSIRLGE</sequence>
<dbReference type="GO" id="GO:0006950">
    <property type="term" value="P:response to stress"/>
    <property type="evidence" value="ECO:0007669"/>
    <property type="project" value="TreeGrafter"/>
</dbReference>
<keyword evidence="3" id="KW-1185">Reference proteome</keyword>
<dbReference type="CDD" id="cd00090">
    <property type="entry name" value="HTH_ARSR"/>
    <property type="match status" value="1"/>
</dbReference>
<dbReference type="PRINTS" id="PR00598">
    <property type="entry name" value="HTHMARR"/>
</dbReference>
<dbReference type="Pfam" id="PF01047">
    <property type="entry name" value="MarR"/>
    <property type="match status" value="1"/>
</dbReference>
<gene>
    <name evidence="2" type="ORF">FLP30_00705</name>
</gene>
<evidence type="ECO:0000313" key="2">
    <source>
        <dbReference type="EMBL" id="QEO16456.1"/>
    </source>
</evidence>
<dbReference type="PANTHER" id="PTHR33164">
    <property type="entry name" value="TRANSCRIPTIONAL REGULATOR, MARR FAMILY"/>
    <property type="match status" value="1"/>
</dbReference>
<dbReference type="EMBL" id="CP043506">
    <property type="protein sequence ID" value="QEO16456.1"/>
    <property type="molecule type" value="Genomic_DNA"/>
</dbReference>